<feature type="compositionally biased region" description="Acidic residues" evidence="1">
    <location>
        <begin position="169"/>
        <end position="197"/>
    </location>
</feature>
<dbReference type="GO" id="GO:0005509">
    <property type="term" value="F:calcium ion binding"/>
    <property type="evidence" value="ECO:0007669"/>
    <property type="project" value="InterPro"/>
</dbReference>
<dbReference type="InterPro" id="IPR018247">
    <property type="entry name" value="EF_Hand_1_Ca_BS"/>
</dbReference>
<feature type="region of interest" description="Disordered" evidence="1">
    <location>
        <begin position="364"/>
        <end position="394"/>
    </location>
</feature>
<name>A0A3M0G6T0_9FLAO</name>
<dbReference type="Proteomes" id="UP000281985">
    <property type="component" value="Unassembled WGS sequence"/>
</dbReference>
<comment type="caution">
    <text evidence="3">The sequence shown here is derived from an EMBL/GenBank/DDBJ whole genome shotgun (WGS) entry which is preliminary data.</text>
</comment>
<evidence type="ECO:0000313" key="4">
    <source>
        <dbReference type="Proteomes" id="UP000281985"/>
    </source>
</evidence>
<keyword evidence="2" id="KW-0732">Signal</keyword>
<protein>
    <recommendedName>
        <fullName evidence="5">Peptidylprolyl isomerase</fullName>
    </recommendedName>
</protein>
<organism evidence="3 4">
    <name type="scientific">Dokdonia sinensis</name>
    <dbReference type="NCBI Taxonomy" id="2479847"/>
    <lineage>
        <taxon>Bacteria</taxon>
        <taxon>Pseudomonadati</taxon>
        <taxon>Bacteroidota</taxon>
        <taxon>Flavobacteriia</taxon>
        <taxon>Flavobacteriales</taxon>
        <taxon>Flavobacteriaceae</taxon>
        <taxon>Dokdonia</taxon>
    </lineage>
</organism>
<sequence>MKIRFALSLLLLTILCFSCRNDDDDDGIVSVPPRDRGEQAATDDARIRMFLETYFYNYEEFENPPAGFDFQIRFEKIEGDNSDKIPMIDQVTSKTINRFDTDQTLYILTAREGQTVGTEGETLHVPTIADSVFIKYRGSNLGRFADGDEDGIKDYADADADENSSAQDSDGDGIIDAEDADNDNDQVTDDGVQDENGDGVIDRQVTIFDSAPQPTWFDLTQGIEGFTNGIAGSKSTSGFSISSDGTPSFDNNFEIGAIFIPSGLAYFNAPPNSNIPLYSPLIFTFDHFFSIETDHDQDGIISIDEDINNNGFLFDDDEDADNTDGDLAFNFRDSDDDNDNVITRLEVNFVVRIVDGEEVEVFDSYKDTDGDGTPDHLDTDDDGDGRPTASELRTNSNTGAIIYFDSDGDGIPDYLDADS</sequence>
<dbReference type="GO" id="GO:0003755">
    <property type="term" value="F:peptidyl-prolyl cis-trans isomerase activity"/>
    <property type="evidence" value="ECO:0007669"/>
    <property type="project" value="InterPro"/>
</dbReference>
<dbReference type="InterPro" id="IPR046357">
    <property type="entry name" value="PPIase_dom_sf"/>
</dbReference>
<evidence type="ECO:0000313" key="3">
    <source>
        <dbReference type="EMBL" id="RMB60604.1"/>
    </source>
</evidence>
<feature type="signal peptide" evidence="2">
    <location>
        <begin position="1"/>
        <end position="22"/>
    </location>
</feature>
<evidence type="ECO:0008006" key="5">
    <source>
        <dbReference type="Google" id="ProtNLM"/>
    </source>
</evidence>
<dbReference type="InterPro" id="IPR028974">
    <property type="entry name" value="TSP_type-3_rpt"/>
</dbReference>
<feature type="compositionally biased region" description="Basic and acidic residues" evidence="1">
    <location>
        <begin position="364"/>
        <end position="377"/>
    </location>
</feature>
<dbReference type="EMBL" id="REFV01000005">
    <property type="protein sequence ID" value="RMB60604.1"/>
    <property type="molecule type" value="Genomic_DNA"/>
</dbReference>
<evidence type="ECO:0000256" key="2">
    <source>
        <dbReference type="SAM" id="SignalP"/>
    </source>
</evidence>
<reference evidence="3 4" key="1">
    <citation type="submission" date="2018-10" db="EMBL/GenBank/DDBJ databases">
        <title>Dokdonia luteus sp. nov., isolated from sea water.</title>
        <authorList>
            <person name="Zhou L.Y."/>
            <person name="Du Z.J."/>
        </authorList>
    </citation>
    <scope>NUCLEOTIDE SEQUENCE [LARGE SCALE GENOMIC DNA]</scope>
    <source>
        <strain evidence="3 4">SH27</strain>
    </source>
</reference>
<feature type="chain" id="PRO_5018319417" description="Peptidylprolyl isomerase" evidence="2">
    <location>
        <begin position="23"/>
        <end position="419"/>
    </location>
</feature>
<evidence type="ECO:0000256" key="1">
    <source>
        <dbReference type="SAM" id="MobiDB-lite"/>
    </source>
</evidence>
<feature type="region of interest" description="Disordered" evidence="1">
    <location>
        <begin position="147"/>
        <end position="198"/>
    </location>
</feature>
<proteinExistence type="predicted"/>
<gene>
    <name evidence="3" type="ORF">EAX61_07235</name>
</gene>
<dbReference type="SUPFAM" id="SSF103647">
    <property type="entry name" value="TSP type-3 repeat"/>
    <property type="match status" value="2"/>
</dbReference>
<dbReference type="Gene3D" id="4.10.1080.10">
    <property type="entry name" value="TSP type-3 repeat"/>
    <property type="match status" value="1"/>
</dbReference>
<dbReference type="AlphaFoldDB" id="A0A3M0G6T0"/>
<dbReference type="PROSITE" id="PS00018">
    <property type="entry name" value="EF_HAND_1"/>
    <property type="match status" value="1"/>
</dbReference>
<accession>A0A3M0G6T0</accession>
<dbReference type="Gene3D" id="3.10.50.40">
    <property type="match status" value="1"/>
</dbReference>
<keyword evidence="4" id="KW-1185">Reference proteome</keyword>